<evidence type="ECO:0000313" key="3">
    <source>
        <dbReference type="Proteomes" id="UP001562425"/>
    </source>
</evidence>
<protein>
    <recommendedName>
        <fullName evidence="1">F-box domain-containing protein</fullName>
    </recommendedName>
</protein>
<organism evidence="2 3">
    <name type="scientific">Culex pipiens pipiens</name>
    <name type="common">Northern house mosquito</name>
    <dbReference type="NCBI Taxonomy" id="38569"/>
    <lineage>
        <taxon>Eukaryota</taxon>
        <taxon>Metazoa</taxon>
        <taxon>Ecdysozoa</taxon>
        <taxon>Arthropoda</taxon>
        <taxon>Hexapoda</taxon>
        <taxon>Insecta</taxon>
        <taxon>Pterygota</taxon>
        <taxon>Neoptera</taxon>
        <taxon>Endopterygota</taxon>
        <taxon>Diptera</taxon>
        <taxon>Nematocera</taxon>
        <taxon>Culicoidea</taxon>
        <taxon>Culicidae</taxon>
        <taxon>Culicinae</taxon>
        <taxon>Culicini</taxon>
        <taxon>Culex</taxon>
        <taxon>Culex</taxon>
    </lineage>
</organism>
<dbReference type="EMBL" id="JBEHCU010010457">
    <property type="protein sequence ID" value="KAL1378191.1"/>
    <property type="molecule type" value="Genomic_DNA"/>
</dbReference>
<reference evidence="2 3" key="1">
    <citation type="submission" date="2024-05" db="EMBL/GenBank/DDBJ databases">
        <title>Culex pipiens pipiens assembly and annotation.</title>
        <authorList>
            <person name="Alout H."/>
            <person name="Durand T."/>
        </authorList>
    </citation>
    <scope>NUCLEOTIDE SEQUENCE [LARGE SCALE GENOMIC DNA]</scope>
    <source>
        <strain evidence="2">HA-2024</strain>
        <tissue evidence="2">Whole body</tissue>
    </source>
</reference>
<feature type="domain" description="F-box" evidence="1">
    <location>
        <begin position="11"/>
        <end position="59"/>
    </location>
</feature>
<dbReference type="CDD" id="cd09917">
    <property type="entry name" value="F-box_SF"/>
    <property type="match status" value="1"/>
</dbReference>
<dbReference type="Gene3D" id="3.80.10.10">
    <property type="entry name" value="Ribonuclease Inhibitor"/>
    <property type="match status" value="1"/>
</dbReference>
<sequence length="458" mass="53226">MEESKEIIIYLAVFDDLPNELLWQIFAQLKHRDLLRMSVVCRRWNQVIFHFLNHRFRFRPQQAERLCPDRSFKYLDLSACPLPVPSLDVKRFDYFFTTLSSVEFLSAERITSILMRRKDSHVDLLMRVLVNFKNLDTLVWDVPGKMLSYYKIPKTDQKFMASCMARVRHFALYAKSVKMLAFVEYLSEHLVTLNVTVSHESLFNFCDCYKNFPKLVALQLMVNYTGELNLESALMQFLQKLPKLRKFSFGTNDEDSLQEVTEAETNIDTFEIIGFKDLACPSLYLIKSLRSFRAEHSVILSFYENATPNVQITSLDIDQALVVSVEALIRNFPNLTSLRMSSRVNSSFEIFRLLTTYPDLEVLAIKISDGNDLPIILMLIVGILRQLRELRINLALPAEEDAEFPKRIEMVFDAVLDAPSLQKFYIKSDVQLYGNELILPSKNLNCQIYWNGVLGKRL</sequence>
<dbReference type="InterPro" id="IPR036047">
    <property type="entry name" value="F-box-like_dom_sf"/>
</dbReference>
<dbReference type="Gene3D" id="1.20.1280.50">
    <property type="match status" value="1"/>
</dbReference>
<comment type="caution">
    <text evidence="2">The sequence shown here is derived from an EMBL/GenBank/DDBJ whole genome shotgun (WGS) entry which is preliminary data.</text>
</comment>
<dbReference type="InterPro" id="IPR032675">
    <property type="entry name" value="LRR_dom_sf"/>
</dbReference>
<proteinExistence type="predicted"/>
<dbReference type="SUPFAM" id="SSF52047">
    <property type="entry name" value="RNI-like"/>
    <property type="match status" value="1"/>
</dbReference>
<evidence type="ECO:0000259" key="1">
    <source>
        <dbReference type="PROSITE" id="PS50181"/>
    </source>
</evidence>
<dbReference type="PROSITE" id="PS50181">
    <property type="entry name" value="FBOX"/>
    <property type="match status" value="1"/>
</dbReference>
<dbReference type="SUPFAM" id="SSF81383">
    <property type="entry name" value="F-box domain"/>
    <property type="match status" value="1"/>
</dbReference>
<dbReference type="AlphaFoldDB" id="A0ABD1CP61"/>
<dbReference type="Proteomes" id="UP001562425">
    <property type="component" value="Unassembled WGS sequence"/>
</dbReference>
<evidence type="ECO:0000313" key="2">
    <source>
        <dbReference type="EMBL" id="KAL1378191.1"/>
    </source>
</evidence>
<accession>A0ABD1CP61</accession>
<dbReference type="SMART" id="SM00256">
    <property type="entry name" value="FBOX"/>
    <property type="match status" value="1"/>
</dbReference>
<name>A0ABD1CP61_CULPP</name>
<keyword evidence="3" id="KW-1185">Reference proteome</keyword>
<gene>
    <name evidence="2" type="ORF">pipiens_004035</name>
</gene>
<dbReference type="Pfam" id="PF12937">
    <property type="entry name" value="F-box-like"/>
    <property type="match status" value="1"/>
</dbReference>
<dbReference type="InterPro" id="IPR001810">
    <property type="entry name" value="F-box_dom"/>
</dbReference>